<name>A0A7D5HHU9_9PSED</name>
<accession>A0A7D5HHU9</accession>
<protein>
    <submittedName>
        <fullName evidence="2">Uncharacterized protein</fullName>
    </submittedName>
</protein>
<dbReference type="Proteomes" id="UP000509568">
    <property type="component" value="Chromosome"/>
</dbReference>
<sequence>MSLSMTIFSMIAAWLAIAFAMLWGILRIARRHAPAVPVPVRRERTPLVPRHATA</sequence>
<organism evidence="2 3">
    <name type="scientific">Pseudomonas eucalypticola</name>
    <dbReference type="NCBI Taxonomy" id="2599595"/>
    <lineage>
        <taxon>Bacteria</taxon>
        <taxon>Pseudomonadati</taxon>
        <taxon>Pseudomonadota</taxon>
        <taxon>Gammaproteobacteria</taxon>
        <taxon>Pseudomonadales</taxon>
        <taxon>Pseudomonadaceae</taxon>
        <taxon>Pseudomonas</taxon>
    </lineage>
</organism>
<keyword evidence="3" id="KW-1185">Reference proteome</keyword>
<keyword evidence="1" id="KW-1133">Transmembrane helix</keyword>
<keyword evidence="1" id="KW-0812">Transmembrane</keyword>
<dbReference type="KEGG" id="pez:HWQ56_18325"/>
<reference evidence="2 3" key="1">
    <citation type="submission" date="2020-06" db="EMBL/GenBank/DDBJ databases">
        <title>Pseudomonas eucalypticola sp. nov., an endophyte of Eucalyptus dunnii leaves with biocontrol ability of eucalyptus leaf blight.</title>
        <authorList>
            <person name="Liu Y."/>
            <person name="Song Z."/>
            <person name="Zeng H."/>
            <person name="Lu M."/>
            <person name="Wang X."/>
            <person name="Lian X."/>
            <person name="Zhang Q."/>
        </authorList>
    </citation>
    <scope>NUCLEOTIDE SEQUENCE [LARGE SCALE GENOMIC DNA]</scope>
    <source>
        <strain evidence="2 3">NP-1</strain>
    </source>
</reference>
<evidence type="ECO:0000313" key="3">
    <source>
        <dbReference type="Proteomes" id="UP000509568"/>
    </source>
</evidence>
<dbReference type="EMBL" id="CP056030">
    <property type="protein sequence ID" value="QKZ05646.1"/>
    <property type="molecule type" value="Genomic_DNA"/>
</dbReference>
<keyword evidence="1" id="KW-0472">Membrane</keyword>
<evidence type="ECO:0000313" key="2">
    <source>
        <dbReference type="EMBL" id="QKZ05646.1"/>
    </source>
</evidence>
<evidence type="ECO:0000256" key="1">
    <source>
        <dbReference type="SAM" id="Phobius"/>
    </source>
</evidence>
<dbReference type="RefSeq" id="WP_176571403.1">
    <property type="nucleotide sequence ID" value="NZ_CP056030.1"/>
</dbReference>
<dbReference type="AlphaFoldDB" id="A0A7D5HHU9"/>
<feature type="transmembrane region" description="Helical" evidence="1">
    <location>
        <begin position="6"/>
        <end position="26"/>
    </location>
</feature>
<gene>
    <name evidence="2" type="ORF">HWQ56_18325</name>
</gene>
<proteinExistence type="predicted"/>